<dbReference type="SMART" id="SM00283">
    <property type="entry name" value="MA"/>
    <property type="match status" value="1"/>
</dbReference>
<dbReference type="CDD" id="cd06225">
    <property type="entry name" value="HAMP"/>
    <property type="match status" value="1"/>
</dbReference>
<dbReference type="RefSeq" id="WP_068905613.1">
    <property type="nucleotide sequence ID" value="NZ_JBHUIF010000003.1"/>
</dbReference>
<dbReference type="OrthoDB" id="2489132at2"/>
<organism evidence="9 10">
    <name type="scientific">Veronia pacifica</name>
    <dbReference type="NCBI Taxonomy" id="1080227"/>
    <lineage>
        <taxon>Bacteria</taxon>
        <taxon>Pseudomonadati</taxon>
        <taxon>Pseudomonadota</taxon>
        <taxon>Gammaproteobacteria</taxon>
        <taxon>Vibrionales</taxon>
        <taxon>Vibrionaceae</taxon>
        <taxon>Veronia</taxon>
    </lineage>
</organism>
<name>A0A1C3E7G9_9GAMM</name>
<feature type="coiled-coil region" evidence="5">
    <location>
        <begin position="453"/>
        <end position="480"/>
    </location>
</feature>
<evidence type="ECO:0000256" key="6">
    <source>
        <dbReference type="SAM" id="Phobius"/>
    </source>
</evidence>
<keyword evidence="6" id="KW-1133">Transmembrane helix</keyword>
<reference evidence="9 10" key="1">
    <citation type="submission" date="2016-05" db="EMBL/GenBank/DDBJ databases">
        <title>Genomic Taxonomy of the Vibrionaceae.</title>
        <authorList>
            <person name="Gomez-Gil B."/>
            <person name="Enciso-Ibarra J."/>
        </authorList>
    </citation>
    <scope>NUCLEOTIDE SEQUENCE [LARGE SCALE GENOMIC DNA]</scope>
    <source>
        <strain evidence="9 10">CAIM 1920</strain>
    </source>
</reference>
<keyword evidence="5" id="KW-0175">Coiled coil</keyword>
<feature type="domain" description="HAMP" evidence="8">
    <location>
        <begin position="422"/>
        <end position="475"/>
    </location>
</feature>
<dbReference type="InterPro" id="IPR003660">
    <property type="entry name" value="HAMP_dom"/>
</dbReference>
<evidence type="ECO:0000256" key="3">
    <source>
        <dbReference type="ARBA" id="ARBA00029447"/>
    </source>
</evidence>
<dbReference type="InterPro" id="IPR051310">
    <property type="entry name" value="MCP_chemotaxis"/>
</dbReference>
<comment type="similarity">
    <text evidence="3">Belongs to the methyl-accepting chemotaxis (MCP) protein family.</text>
</comment>
<evidence type="ECO:0000256" key="4">
    <source>
        <dbReference type="PROSITE-ProRule" id="PRU00284"/>
    </source>
</evidence>
<sequence>MMATRFADFALVKKITILLCFVGLIPSGITAVIGLYSATTSLESQKTQSINAIASLKADSLQQYFGQSITVLQNLAKSPITVAAAPEFIQTYNSYPVDDKQYQTVPTQLLDYYQNQFGPVYTEKTGQSAPVEFMLESVETKTLALQKAYIADNIFPLGEKDKLSSAGKERYDFVHRRYHEAFRNYIVDFGFYDIFIVDINTGNLVYSVYKELDYATNLVNGPYSESGIGQAFQRMKRDVEAGQKDPVFVDYEPYLPSYSAPASFISTPVYMGTEPVAVLIIQLPLDQVSQVMSKANGLGITGESYLVGSDRKLRSDTFFSDKYTVEGSFRQNLTINTQLIDNALQGADVGRNTSLESKNYLGDDTLSIYNAVDIAAGTTWYVVVEQKTSEALAAIRDLQLIYILLTIILLGSILFVAARFGRYVSKPVQDLSTCLLTLQQNWRFSIRAAVHSNDETGQAAKALNATLASLENAVKSISATMNRFAEGDFKQRVELNLEGDLELLKKKINDSASVIDETIEDIGNVMSEVQKGQFDKRVTVDAKGQLALVKEQVNQSSIKTADFISDARRVMEQLESGQYDQRVESHASGELAELKESINQSIANSEAIIIQICSVMEAMSKGDFSQTVTVEASGKLKEMKESVNSASGSTNTVINSILSVMGAIVEGDFKTRSNAKAQGELLKLASAVNDTGEKLEETFSHTQDIMQSLSKGDLTQNFILDVSGDYRQLKNNTNQTIGNLSGMIQEIQGTAFTVNDKTDEASSEVSGLNQQLEEQLQSIQSISQLMETMRSSINETLSKAKFSSSLSQDALSNAIQGKAVIEDIEKAMNAITQSSKQMQQIISVIDGIAFQTNLLALNAAVEAARAGEQGRGFSVVASEVRALAQRSSDAAKEISTLINESDKRISLGVNQVSESGKLLKKITDSNNDVCSNFEQVNEAIQDQFRQVESVSEDVRSVDDNIKLCAQIITRLQGNMGDVSSQADGLTELIKRFKY</sequence>
<dbReference type="PANTHER" id="PTHR43531">
    <property type="entry name" value="PROTEIN ICFG"/>
    <property type="match status" value="1"/>
</dbReference>
<dbReference type="InterPro" id="IPR004089">
    <property type="entry name" value="MCPsignal_dom"/>
</dbReference>
<dbReference type="EMBL" id="LYBM01000076">
    <property type="protein sequence ID" value="ODA29207.1"/>
    <property type="molecule type" value="Genomic_DNA"/>
</dbReference>
<feature type="domain" description="HAMP" evidence="8">
    <location>
        <begin position="564"/>
        <end position="610"/>
    </location>
</feature>
<dbReference type="Gene3D" id="1.20.120.1530">
    <property type="match status" value="2"/>
</dbReference>
<dbReference type="GO" id="GO:0004888">
    <property type="term" value="F:transmembrane signaling receptor activity"/>
    <property type="evidence" value="ECO:0007669"/>
    <property type="project" value="InterPro"/>
</dbReference>
<dbReference type="PRINTS" id="PR00260">
    <property type="entry name" value="CHEMTRNSDUCR"/>
</dbReference>
<keyword evidence="1" id="KW-0145">Chemotaxis</keyword>
<dbReference type="CDD" id="cd11386">
    <property type="entry name" value="MCP_signal"/>
    <property type="match status" value="1"/>
</dbReference>
<dbReference type="SMART" id="SM00304">
    <property type="entry name" value="HAMP"/>
    <property type="match status" value="3"/>
</dbReference>
<evidence type="ECO:0000259" key="8">
    <source>
        <dbReference type="PROSITE" id="PS50885"/>
    </source>
</evidence>
<dbReference type="GO" id="GO:0007165">
    <property type="term" value="P:signal transduction"/>
    <property type="evidence" value="ECO:0007669"/>
    <property type="project" value="UniProtKB-KW"/>
</dbReference>
<dbReference type="GO" id="GO:0016020">
    <property type="term" value="C:membrane"/>
    <property type="evidence" value="ECO:0007669"/>
    <property type="project" value="InterPro"/>
</dbReference>
<dbReference type="STRING" id="1080227.A8L45_22625"/>
<dbReference type="GO" id="GO:0006935">
    <property type="term" value="P:chemotaxis"/>
    <property type="evidence" value="ECO:0007669"/>
    <property type="project" value="UniProtKB-KW"/>
</dbReference>
<dbReference type="PROSITE" id="PS50885">
    <property type="entry name" value="HAMP"/>
    <property type="match status" value="4"/>
</dbReference>
<dbReference type="Gene3D" id="3.30.450.20">
    <property type="entry name" value="PAS domain"/>
    <property type="match status" value="1"/>
</dbReference>
<protein>
    <submittedName>
        <fullName evidence="9">Chemotaxis protein</fullName>
    </submittedName>
</protein>
<feature type="transmembrane region" description="Helical" evidence="6">
    <location>
        <begin position="400"/>
        <end position="418"/>
    </location>
</feature>
<dbReference type="Pfam" id="PF00672">
    <property type="entry name" value="HAMP"/>
    <property type="match status" value="2"/>
</dbReference>
<keyword evidence="2 4" id="KW-0807">Transducer</keyword>
<evidence type="ECO:0000313" key="10">
    <source>
        <dbReference type="Proteomes" id="UP000094936"/>
    </source>
</evidence>
<feature type="domain" description="HAMP" evidence="8">
    <location>
        <begin position="648"/>
        <end position="700"/>
    </location>
</feature>
<keyword evidence="10" id="KW-1185">Reference proteome</keyword>
<evidence type="ECO:0000256" key="1">
    <source>
        <dbReference type="ARBA" id="ARBA00022500"/>
    </source>
</evidence>
<evidence type="ECO:0000256" key="5">
    <source>
        <dbReference type="SAM" id="Coils"/>
    </source>
</evidence>
<dbReference type="PROSITE" id="PS50111">
    <property type="entry name" value="CHEMOTAXIS_TRANSDUC_2"/>
    <property type="match status" value="1"/>
</dbReference>
<accession>A0A1C3E7G9</accession>
<dbReference type="Proteomes" id="UP000094936">
    <property type="component" value="Unassembled WGS sequence"/>
</dbReference>
<dbReference type="SUPFAM" id="SSF58104">
    <property type="entry name" value="Methyl-accepting chemotaxis protein (MCP) signaling domain"/>
    <property type="match status" value="1"/>
</dbReference>
<evidence type="ECO:0000256" key="2">
    <source>
        <dbReference type="ARBA" id="ARBA00023224"/>
    </source>
</evidence>
<gene>
    <name evidence="9" type="ORF">A8L45_22625</name>
</gene>
<feature type="domain" description="Methyl-accepting transducer" evidence="7">
    <location>
        <begin position="750"/>
        <end position="979"/>
    </location>
</feature>
<keyword evidence="6" id="KW-0812">Transmembrane</keyword>
<proteinExistence type="inferred from homology"/>
<dbReference type="InterPro" id="IPR004090">
    <property type="entry name" value="Chemotax_Me-accpt_rcpt"/>
</dbReference>
<comment type="caution">
    <text evidence="9">The sequence shown here is derived from an EMBL/GenBank/DDBJ whole genome shotgun (WGS) entry which is preliminary data.</text>
</comment>
<evidence type="ECO:0000313" key="9">
    <source>
        <dbReference type="EMBL" id="ODA29207.1"/>
    </source>
</evidence>
<dbReference type="Pfam" id="PF18947">
    <property type="entry name" value="HAMP_2"/>
    <property type="match status" value="1"/>
</dbReference>
<dbReference type="Pfam" id="PF00015">
    <property type="entry name" value="MCPsignal"/>
    <property type="match status" value="1"/>
</dbReference>
<dbReference type="AlphaFoldDB" id="A0A1C3E7G9"/>
<keyword evidence="6" id="KW-0472">Membrane</keyword>
<dbReference type="PANTHER" id="PTHR43531:SF11">
    <property type="entry name" value="METHYL-ACCEPTING CHEMOTAXIS PROTEIN 3"/>
    <property type="match status" value="1"/>
</dbReference>
<dbReference type="Gene3D" id="1.10.287.950">
    <property type="entry name" value="Methyl-accepting chemotaxis protein"/>
    <property type="match status" value="1"/>
</dbReference>
<evidence type="ECO:0000259" key="7">
    <source>
        <dbReference type="PROSITE" id="PS50111"/>
    </source>
</evidence>
<feature type="domain" description="HAMP" evidence="8">
    <location>
        <begin position="477"/>
        <end position="520"/>
    </location>
</feature>